<dbReference type="EMBL" id="JAPUUL010000183">
    <property type="protein sequence ID" value="KAJ8132081.1"/>
    <property type="molecule type" value="Genomic_DNA"/>
</dbReference>
<organism evidence="1 2">
    <name type="scientific">Lasiodiplodia mahajangana</name>
    <dbReference type="NCBI Taxonomy" id="1108764"/>
    <lineage>
        <taxon>Eukaryota</taxon>
        <taxon>Fungi</taxon>
        <taxon>Dikarya</taxon>
        <taxon>Ascomycota</taxon>
        <taxon>Pezizomycotina</taxon>
        <taxon>Dothideomycetes</taxon>
        <taxon>Dothideomycetes incertae sedis</taxon>
        <taxon>Botryosphaeriales</taxon>
        <taxon>Botryosphaeriaceae</taxon>
        <taxon>Lasiodiplodia</taxon>
    </lineage>
</organism>
<accession>A0ACC2JX47</accession>
<proteinExistence type="predicted"/>
<protein>
    <submittedName>
        <fullName evidence="1">Uncharacterized protein</fullName>
    </submittedName>
</protein>
<name>A0ACC2JX47_9PEZI</name>
<comment type="caution">
    <text evidence="1">The sequence shown here is derived from an EMBL/GenBank/DDBJ whole genome shotgun (WGS) entry which is preliminary data.</text>
</comment>
<evidence type="ECO:0000313" key="2">
    <source>
        <dbReference type="Proteomes" id="UP001153332"/>
    </source>
</evidence>
<reference evidence="1" key="1">
    <citation type="submission" date="2022-12" db="EMBL/GenBank/DDBJ databases">
        <title>Genome Sequence of Lasiodiplodia mahajangana.</title>
        <authorList>
            <person name="Buettner E."/>
        </authorList>
    </citation>
    <scope>NUCLEOTIDE SEQUENCE</scope>
    <source>
        <strain evidence="1">VT137</strain>
    </source>
</reference>
<evidence type="ECO:0000313" key="1">
    <source>
        <dbReference type="EMBL" id="KAJ8132081.1"/>
    </source>
</evidence>
<keyword evidence="2" id="KW-1185">Reference proteome</keyword>
<gene>
    <name evidence="1" type="ORF">O1611_g1540</name>
</gene>
<sequence>MLLSTPLLRKFLHLPRAPGGQGIFSNPNIYPQDTPFTCNIKLAMDSNPSQSVSVSAELFTSQGFPEARSRAQPWKTFELKKEQADTASIWNVAHSPPAVLVQGKTFAWGQDGGW</sequence>
<dbReference type="Proteomes" id="UP001153332">
    <property type="component" value="Unassembled WGS sequence"/>
</dbReference>